<accession>A0ABD6F3T4</accession>
<evidence type="ECO:0000313" key="1">
    <source>
        <dbReference type="EMBL" id="MFH4984964.1"/>
    </source>
</evidence>
<protein>
    <submittedName>
        <fullName evidence="1">Uncharacterized protein</fullName>
    </submittedName>
</protein>
<keyword evidence="2" id="KW-1185">Reference proteome</keyword>
<gene>
    <name evidence="1" type="ORF">AB6A40_011673</name>
</gene>
<organism evidence="1 2">
    <name type="scientific">Gnathostoma spinigerum</name>
    <dbReference type="NCBI Taxonomy" id="75299"/>
    <lineage>
        <taxon>Eukaryota</taxon>
        <taxon>Metazoa</taxon>
        <taxon>Ecdysozoa</taxon>
        <taxon>Nematoda</taxon>
        <taxon>Chromadorea</taxon>
        <taxon>Rhabditida</taxon>
        <taxon>Spirurina</taxon>
        <taxon>Gnathostomatomorpha</taxon>
        <taxon>Gnathostomatoidea</taxon>
        <taxon>Gnathostomatidae</taxon>
        <taxon>Gnathostoma</taxon>
    </lineage>
</organism>
<proteinExistence type="predicted"/>
<name>A0ABD6F3T4_9BILA</name>
<dbReference type="AlphaFoldDB" id="A0ABD6F3T4"/>
<comment type="caution">
    <text evidence="1">The sequence shown here is derived from an EMBL/GenBank/DDBJ whole genome shotgun (WGS) entry which is preliminary data.</text>
</comment>
<evidence type="ECO:0000313" key="2">
    <source>
        <dbReference type="Proteomes" id="UP001608902"/>
    </source>
</evidence>
<dbReference type="Proteomes" id="UP001608902">
    <property type="component" value="Unassembled WGS sequence"/>
</dbReference>
<reference evidence="1 2" key="1">
    <citation type="submission" date="2024-08" db="EMBL/GenBank/DDBJ databases">
        <title>Gnathostoma spinigerum genome.</title>
        <authorList>
            <person name="Gonzalez-Bertolin B."/>
            <person name="Monzon S."/>
            <person name="Zaballos A."/>
            <person name="Jimenez P."/>
            <person name="Dekumyoy P."/>
            <person name="Varona S."/>
            <person name="Cuesta I."/>
            <person name="Sumanam S."/>
            <person name="Adisakwattana P."/>
            <person name="Gasser R.B."/>
            <person name="Hernandez-Gonzalez A."/>
            <person name="Young N.D."/>
            <person name="Perteguer M.J."/>
        </authorList>
    </citation>
    <scope>NUCLEOTIDE SEQUENCE [LARGE SCALE GENOMIC DNA]</scope>
    <source>
        <strain evidence="1">AL3</strain>
        <tissue evidence="1">Liver</tissue>
    </source>
</reference>
<dbReference type="EMBL" id="JBGFUD010024631">
    <property type="protein sequence ID" value="MFH4984964.1"/>
    <property type="molecule type" value="Genomic_DNA"/>
</dbReference>
<sequence length="73" mass="8514">MPVEFFRSEYSSGENFPMTKKRLATESSTSKMFLVENRECYGDLSTNCRISYNDCGRTLNRFASAPHYFRSHI</sequence>